<name>A0A9X3D1H7_9ACTN</name>
<dbReference type="Gene3D" id="3.40.30.10">
    <property type="entry name" value="Glutaredoxin"/>
    <property type="match status" value="1"/>
</dbReference>
<dbReference type="InterPro" id="IPR013740">
    <property type="entry name" value="Redoxin"/>
</dbReference>
<dbReference type="EMBL" id="JAPKFM010000002">
    <property type="protein sequence ID" value="MCX2963047.1"/>
    <property type="molecule type" value="Genomic_DNA"/>
</dbReference>
<dbReference type="PANTHER" id="PTHR42852">
    <property type="entry name" value="THIOL:DISULFIDE INTERCHANGE PROTEIN DSBE"/>
    <property type="match status" value="1"/>
</dbReference>
<keyword evidence="3" id="KW-0735">Signal-anchor</keyword>
<keyword evidence="2" id="KW-0201">Cytochrome c-type biogenesis</keyword>
<dbReference type="InterPro" id="IPR036249">
    <property type="entry name" value="Thioredoxin-like_sf"/>
</dbReference>
<keyword evidence="4" id="KW-1015">Disulfide bond</keyword>
<dbReference type="CDD" id="cd02966">
    <property type="entry name" value="TlpA_like_family"/>
    <property type="match status" value="1"/>
</dbReference>
<dbReference type="GO" id="GO:0017004">
    <property type="term" value="P:cytochrome complex assembly"/>
    <property type="evidence" value="ECO:0007669"/>
    <property type="project" value="UniProtKB-KW"/>
</dbReference>
<dbReference type="Proteomes" id="UP001143347">
    <property type="component" value="Unassembled WGS sequence"/>
</dbReference>
<dbReference type="Pfam" id="PF08534">
    <property type="entry name" value="Redoxin"/>
    <property type="match status" value="1"/>
</dbReference>
<evidence type="ECO:0000259" key="8">
    <source>
        <dbReference type="PROSITE" id="PS51352"/>
    </source>
</evidence>
<dbReference type="PANTHER" id="PTHR42852:SF6">
    <property type="entry name" value="THIOL:DISULFIDE INTERCHANGE PROTEIN DSBE"/>
    <property type="match status" value="1"/>
</dbReference>
<dbReference type="PROSITE" id="PS51257">
    <property type="entry name" value="PROKAR_LIPOPROTEIN"/>
    <property type="match status" value="1"/>
</dbReference>
<feature type="chain" id="PRO_5040858534" evidence="7">
    <location>
        <begin position="21"/>
        <end position="212"/>
    </location>
</feature>
<dbReference type="RefSeq" id="WP_266060091.1">
    <property type="nucleotide sequence ID" value="NZ_JAPKFM010000002.1"/>
</dbReference>
<keyword evidence="5" id="KW-0676">Redox-active center</keyword>
<organism evidence="9 10">
    <name type="scientific">Gordonia aquimaris</name>
    <dbReference type="NCBI Taxonomy" id="2984863"/>
    <lineage>
        <taxon>Bacteria</taxon>
        <taxon>Bacillati</taxon>
        <taxon>Actinomycetota</taxon>
        <taxon>Actinomycetes</taxon>
        <taxon>Mycobacteriales</taxon>
        <taxon>Gordoniaceae</taxon>
        <taxon>Gordonia</taxon>
    </lineage>
</organism>
<dbReference type="InterPro" id="IPR013766">
    <property type="entry name" value="Thioredoxin_domain"/>
</dbReference>
<feature type="signal peptide" evidence="7">
    <location>
        <begin position="1"/>
        <end position="20"/>
    </location>
</feature>
<reference evidence="9" key="1">
    <citation type="submission" date="2022-10" db="EMBL/GenBank/DDBJ databases">
        <title>WGS of marine actinomycetes from Thailand.</title>
        <authorList>
            <person name="Thawai C."/>
        </authorList>
    </citation>
    <scope>NUCLEOTIDE SEQUENCE</scope>
    <source>
        <strain evidence="9">SW21</strain>
    </source>
</reference>
<proteinExistence type="predicted"/>
<feature type="compositionally biased region" description="Low complexity" evidence="6">
    <location>
        <begin position="203"/>
        <end position="212"/>
    </location>
</feature>
<dbReference type="GO" id="GO:0030313">
    <property type="term" value="C:cell envelope"/>
    <property type="evidence" value="ECO:0007669"/>
    <property type="project" value="UniProtKB-SubCell"/>
</dbReference>
<comment type="subcellular location">
    <subcellularLocation>
        <location evidence="1">Cell envelope</location>
    </subcellularLocation>
</comment>
<evidence type="ECO:0000256" key="2">
    <source>
        <dbReference type="ARBA" id="ARBA00022748"/>
    </source>
</evidence>
<keyword evidence="3" id="KW-0812">Transmembrane</keyword>
<feature type="region of interest" description="Disordered" evidence="6">
    <location>
        <begin position="191"/>
        <end position="212"/>
    </location>
</feature>
<evidence type="ECO:0000313" key="9">
    <source>
        <dbReference type="EMBL" id="MCX2963047.1"/>
    </source>
</evidence>
<dbReference type="SUPFAM" id="SSF52833">
    <property type="entry name" value="Thioredoxin-like"/>
    <property type="match status" value="1"/>
</dbReference>
<evidence type="ECO:0000313" key="10">
    <source>
        <dbReference type="Proteomes" id="UP001143347"/>
    </source>
</evidence>
<accession>A0A9X3D1H7</accession>
<dbReference type="InterPro" id="IPR050553">
    <property type="entry name" value="Thioredoxin_ResA/DsbE_sf"/>
</dbReference>
<feature type="domain" description="Thioredoxin" evidence="8">
    <location>
        <begin position="47"/>
        <end position="192"/>
    </location>
</feature>
<dbReference type="PROSITE" id="PS00194">
    <property type="entry name" value="THIOREDOXIN_1"/>
    <property type="match status" value="1"/>
</dbReference>
<evidence type="ECO:0000256" key="5">
    <source>
        <dbReference type="ARBA" id="ARBA00023284"/>
    </source>
</evidence>
<gene>
    <name evidence="9" type="ORF">OSB52_02950</name>
</gene>
<dbReference type="GO" id="GO:0016491">
    <property type="term" value="F:oxidoreductase activity"/>
    <property type="evidence" value="ECO:0007669"/>
    <property type="project" value="InterPro"/>
</dbReference>
<evidence type="ECO:0000256" key="1">
    <source>
        <dbReference type="ARBA" id="ARBA00004196"/>
    </source>
</evidence>
<evidence type="ECO:0000256" key="4">
    <source>
        <dbReference type="ARBA" id="ARBA00023157"/>
    </source>
</evidence>
<evidence type="ECO:0000256" key="7">
    <source>
        <dbReference type="SAM" id="SignalP"/>
    </source>
</evidence>
<dbReference type="InterPro" id="IPR017937">
    <property type="entry name" value="Thioredoxin_CS"/>
</dbReference>
<keyword evidence="10" id="KW-1185">Reference proteome</keyword>
<dbReference type="PROSITE" id="PS51352">
    <property type="entry name" value="THIOREDOXIN_2"/>
    <property type="match status" value="1"/>
</dbReference>
<comment type="caution">
    <text evidence="9">The sequence shown here is derived from an EMBL/GenBank/DDBJ whole genome shotgun (WGS) entry which is preliminary data.</text>
</comment>
<keyword evidence="7" id="KW-0732">Signal</keyword>
<evidence type="ECO:0000256" key="6">
    <source>
        <dbReference type="SAM" id="MobiDB-lite"/>
    </source>
</evidence>
<evidence type="ECO:0000256" key="3">
    <source>
        <dbReference type="ARBA" id="ARBA00022968"/>
    </source>
</evidence>
<dbReference type="AlphaFoldDB" id="A0A9X3D1H7"/>
<protein>
    <submittedName>
        <fullName evidence="9">TlpA disulfide reductase family protein</fullName>
    </submittedName>
</protein>
<sequence length="212" mass="22410">MRKFSLLLAVLAVVIGVVSGCGTGDDAVAQGDTFEFISPGGQVVITYPPEQRKPVAEVSGPDLITDEPLALGDERFADKVVVINVWGSWCGPCRGEADDLETVYENTKDLGVEFLGIDLRDDRQNAKDFVADRNVGFPSIYDFDGITLAALTTPTSVVPTTVVLDREHRPAAVFLKAITAEELEATVRRVAAEAPAATPPADTPASSAPGAP</sequence>